<dbReference type="EMBL" id="RDQH01000331">
    <property type="protein sequence ID" value="RXH98335.1"/>
    <property type="molecule type" value="Genomic_DNA"/>
</dbReference>
<keyword evidence="2" id="KW-1185">Reference proteome</keyword>
<organism evidence="1 2">
    <name type="scientific">Malus domestica</name>
    <name type="common">Apple</name>
    <name type="synonym">Pyrus malus</name>
    <dbReference type="NCBI Taxonomy" id="3750"/>
    <lineage>
        <taxon>Eukaryota</taxon>
        <taxon>Viridiplantae</taxon>
        <taxon>Streptophyta</taxon>
        <taxon>Embryophyta</taxon>
        <taxon>Tracheophyta</taxon>
        <taxon>Spermatophyta</taxon>
        <taxon>Magnoliopsida</taxon>
        <taxon>eudicotyledons</taxon>
        <taxon>Gunneridae</taxon>
        <taxon>Pentapetalae</taxon>
        <taxon>rosids</taxon>
        <taxon>fabids</taxon>
        <taxon>Rosales</taxon>
        <taxon>Rosaceae</taxon>
        <taxon>Amygdaloideae</taxon>
        <taxon>Maleae</taxon>
        <taxon>Malus</taxon>
    </lineage>
</organism>
<name>A0A498JSZ9_MALDO</name>
<reference evidence="1 2" key="1">
    <citation type="submission" date="2018-10" db="EMBL/GenBank/DDBJ databases">
        <title>A high-quality apple genome assembly.</title>
        <authorList>
            <person name="Hu J."/>
        </authorList>
    </citation>
    <scope>NUCLEOTIDE SEQUENCE [LARGE SCALE GENOMIC DNA]</scope>
    <source>
        <strain evidence="2">cv. HFTH1</strain>
        <tissue evidence="1">Young leaf</tissue>
    </source>
</reference>
<proteinExistence type="predicted"/>
<protein>
    <submittedName>
        <fullName evidence="1">Uncharacterized protein</fullName>
    </submittedName>
</protein>
<accession>A0A498JSZ9</accession>
<dbReference type="AlphaFoldDB" id="A0A498JSZ9"/>
<comment type="caution">
    <text evidence="1">The sequence shown here is derived from an EMBL/GenBank/DDBJ whole genome shotgun (WGS) entry which is preliminary data.</text>
</comment>
<sequence>MTPIYIEFKLGNWRPQIPNMKYRRNQINSNIILQSKHCWKAGLFPISMLSALNEMFIEELRPKQISLKEL</sequence>
<evidence type="ECO:0000313" key="2">
    <source>
        <dbReference type="Proteomes" id="UP000290289"/>
    </source>
</evidence>
<gene>
    <name evidence="1" type="ORF">DVH24_010660</name>
</gene>
<evidence type="ECO:0000313" key="1">
    <source>
        <dbReference type="EMBL" id="RXH98335.1"/>
    </source>
</evidence>
<dbReference type="Proteomes" id="UP000290289">
    <property type="component" value="Chromosome 5"/>
</dbReference>